<dbReference type="InterPro" id="IPR058549">
    <property type="entry name" value="MeMalonylCoA_mutase_a/b_site"/>
</dbReference>
<evidence type="ECO:0000256" key="6">
    <source>
        <dbReference type="ARBA" id="ARBA00023285"/>
    </source>
</evidence>
<dbReference type="PANTHER" id="PTHR48101:SF4">
    <property type="entry name" value="METHYLMALONYL-COA MUTASE, MITOCHONDRIAL"/>
    <property type="match status" value="1"/>
</dbReference>
<dbReference type="GO" id="GO:0031419">
    <property type="term" value="F:cobalamin binding"/>
    <property type="evidence" value="ECO:0007669"/>
    <property type="project" value="InterPro"/>
</dbReference>
<dbReference type="GO" id="GO:0005737">
    <property type="term" value="C:cytoplasm"/>
    <property type="evidence" value="ECO:0007669"/>
    <property type="project" value="TreeGrafter"/>
</dbReference>
<dbReference type="InterPro" id="IPR006099">
    <property type="entry name" value="MeMalonylCoA_mutase_a/b_cat"/>
</dbReference>
<comment type="cofactor">
    <cofactor evidence="1">
        <name>adenosylcob(III)alamin</name>
        <dbReference type="ChEBI" id="CHEBI:18408"/>
    </cofactor>
</comment>
<feature type="non-terminal residue" evidence="8">
    <location>
        <position position="76"/>
    </location>
</feature>
<dbReference type="Pfam" id="PF01642">
    <property type="entry name" value="MM_CoA_mutase"/>
    <property type="match status" value="1"/>
</dbReference>
<sequence>SGWSLTEQDPYNNVIRTTIEALGATLGGTQSLHTNAFDEALGLPTDFSARIARNTQIIIQEESEICRTVDPLAGSY</sequence>
<dbReference type="Gene3D" id="3.20.20.240">
    <property type="entry name" value="Methylmalonyl-CoA mutase"/>
    <property type="match status" value="1"/>
</dbReference>
<dbReference type="Proteomes" id="UP001279012">
    <property type="component" value="Unassembled WGS sequence"/>
</dbReference>
<protein>
    <recommendedName>
        <fullName evidence="3">methylmalonyl-CoA mutase</fullName>
        <ecNumber evidence="3">5.4.99.2</ecNumber>
    </recommendedName>
</protein>
<feature type="non-terminal residue" evidence="8">
    <location>
        <position position="1"/>
    </location>
</feature>
<dbReference type="GO" id="GO:0004494">
    <property type="term" value="F:methylmalonyl-CoA mutase activity"/>
    <property type="evidence" value="ECO:0007669"/>
    <property type="project" value="TreeGrafter"/>
</dbReference>
<comment type="similarity">
    <text evidence="2">Belongs to the methylmalonyl-CoA mutase family.</text>
</comment>
<evidence type="ECO:0000256" key="1">
    <source>
        <dbReference type="ARBA" id="ARBA00001922"/>
    </source>
</evidence>
<name>A0AAW9EIN4_KLEAE</name>
<evidence type="ECO:0000256" key="5">
    <source>
        <dbReference type="ARBA" id="ARBA00023235"/>
    </source>
</evidence>
<dbReference type="GO" id="GO:0019678">
    <property type="term" value="P:propionate metabolic process, methylmalonyl pathway"/>
    <property type="evidence" value="ECO:0007669"/>
    <property type="project" value="TreeGrafter"/>
</dbReference>
<evidence type="ECO:0000259" key="7">
    <source>
        <dbReference type="Pfam" id="PF01642"/>
    </source>
</evidence>
<dbReference type="AlphaFoldDB" id="A0AAW9EIN4"/>
<evidence type="ECO:0000313" key="9">
    <source>
        <dbReference type="Proteomes" id="UP001279012"/>
    </source>
</evidence>
<evidence type="ECO:0000313" key="8">
    <source>
        <dbReference type="EMBL" id="MDX7019519.1"/>
    </source>
</evidence>
<dbReference type="SUPFAM" id="SSF51703">
    <property type="entry name" value="Cobalamin (vitamin B12)-dependent enzymes"/>
    <property type="match status" value="1"/>
</dbReference>
<evidence type="ECO:0000256" key="4">
    <source>
        <dbReference type="ARBA" id="ARBA00022628"/>
    </source>
</evidence>
<organism evidence="8 9">
    <name type="scientific">Klebsiella aerogenes</name>
    <name type="common">Enterobacter aerogenes</name>
    <dbReference type="NCBI Taxonomy" id="548"/>
    <lineage>
        <taxon>Bacteria</taxon>
        <taxon>Pseudomonadati</taxon>
        <taxon>Pseudomonadota</taxon>
        <taxon>Gammaproteobacteria</taxon>
        <taxon>Enterobacterales</taxon>
        <taxon>Enterobacteriaceae</taxon>
        <taxon>Klebsiella/Raoultella group</taxon>
        <taxon>Klebsiella</taxon>
    </lineage>
</organism>
<keyword evidence="6" id="KW-0170">Cobalt</keyword>
<feature type="domain" description="Methylmalonyl-CoA mutase alpha/beta chain catalytic" evidence="7">
    <location>
        <begin position="1"/>
        <end position="76"/>
    </location>
</feature>
<comment type="caution">
    <text evidence="8">The sequence shown here is derived from an EMBL/GenBank/DDBJ whole genome shotgun (WGS) entry which is preliminary data.</text>
</comment>
<dbReference type="PANTHER" id="PTHR48101">
    <property type="entry name" value="METHYLMALONYL-COA MUTASE, MITOCHONDRIAL-RELATED"/>
    <property type="match status" value="1"/>
</dbReference>
<evidence type="ECO:0000256" key="2">
    <source>
        <dbReference type="ARBA" id="ARBA00008465"/>
    </source>
</evidence>
<evidence type="ECO:0000256" key="3">
    <source>
        <dbReference type="ARBA" id="ARBA00012398"/>
    </source>
</evidence>
<dbReference type="EC" id="5.4.99.2" evidence="3"/>
<dbReference type="InterPro" id="IPR016176">
    <property type="entry name" value="Cbl-dep_enz_cat"/>
</dbReference>
<accession>A0AAW9EIN4</accession>
<gene>
    <name evidence="8" type="ORF">SJ059_34420</name>
</gene>
<keyword evidence="5" id="KW-0413">Isomerase</keyword>
<dbReference type="PROSITE" id="PS00544">
    <property type="entry name" value="METMALONYL_COA_MUTASE"/>
    <property type="match status" value="1"/>
</dbReference>
<proteinExistence type="inferred from homology"/>
<keyword evidence="4" id="KW-0846">Cobalamin</keyword>
<reference evidence="8" key="1">
    <citation type="submission" date="2023-11" db="EMBL/GenBank/DDBJ databases">
        <title>Detection of rare carbapenemases in Enterobacterales - comparison of two colorimetric and two CIM-based carbapenemase assays.</title>
        <authorList>
            <person name="Schaffarczyk L."/>
            <person name="Noster J."/>
            <person name="Stelzer Y."/>
            <person name="Sattler J."/>
            <person name="Gatermann S."/>
            <person name="Hamprecht A."/>
        </authorList>
    </citation>
    <scope>NUCLEOTIDE SEQUENCE</scope>
    <source>
        <strain evidence="8">CIM-Cont-037</strain>
    </source>
</reference>
<dbReference type="EMBL" id="JAWZZT010002169">
    <property type="protein sequence ID" value="MDX7019519.1"/>
    <property type="molecule type" value="Genomic_DNA"/>
</dbReference>